<protein>
    <submittedName>
        <fullName evidence="2">Glyoxylase-like metal-dependent hydrolase (Beta-lactamase superfamily II)</fullName>
    </submittedName>
</protein>
<organism evidence="2 3">
    <name type="scientific">Paraburkholderia unamae</name>
    <dbReference type="NCBI Taxonomy" id="219649"/>
    <lineage>
        <taxon>Bacteria</taxon>
        <taxon>Pseudomonadati</taxon>
        <taxon>Pseudomonadota</taxon>
        <taxon>Betaproteobacteria</taxon>
        <taxon>Burkholderiales</taxon>
        <taxon>Burkholderiaceae</taxon>
        <taxon>Paraburkholderia</taxon>
    </lineage>
</organism>
<gene>
    <name evidence="2" type="ORF">C7402_111120</name>
</gene>
<sequence>MEEAAARSTSGLTHNGRAAAQLEYPFEPPASDGSRVEIAPGIAWIRMPMPIPLDHINVYLLRDDDGWIVVDTGLHTDAAKAIWERVAAEQLEGLPIKAVLCTHFHYDHAGLAGWLVERFDVPLYMTFGEYYMMRMTYQPLPQQPGPAQARFLQRAGVPVETGHAMHEALLRDPFMPKEVPAFTRLHDGQVLHIGARRWRVVVGSGHSPEHACLYCEDEAILISGDQLLPGISSNVQVTPAEPEADPLQNWFDSLDRLATLAPHTLVLPSHQRVFRGVHARVQSLRDHHDGQLEQLTAFIARQPGCTTLEAMEALFRNLRSAMDRFLALGETIAHLSWLRFNGRVTRRLDAEGVYRFDLADAADVARSGGGAVEQTKNMGTRCG</sequence>
<evidence type="ECO:0000259" key="1">
    <source>
        <dbReference type="SMART" id="SM00849"/>
    </source>
</evidence>
<accession>A0ABX5KJ05</accession>
<evidence type="ECO:0000313" key="3">
    <source>
        <dbReference type="Proteomes" id="UP000245712"/>
    </source>
</evidence>
<dbReference type="PANTHER" id="PTHR23131">
    <property type="entry name" value="ENDORIBONUCLEASE LACTB2"/>
    <property type="match status" value="1"/>
</dbReference>
<dbReference type="InterPro" id="IPR048933">
    <property type="entry name" value="B_lactamase-like_C"/>
</dbReference>
<keyword evidence="3" id="KW-1185">Reference proteome</keyword>
<evidence type="ECO:0000313" key="2">
    <source>
        <dbReference type="EMBL" id="PVX81218.1"/>
    </source>
</evidence>
<dbReference type="InterPro" id="IPR050662">
    <property type="entry name" value="Sec-metab_biosynth-thioest"/>
</dbReference>
<dbReference type="InterPro" id="IPR001279">
    <property type="entry name" value="Metallo-B-lactamas"/>
</dbReference>
<dbReference type="RefSeq" id="WP_116612272.1">
    <property type="nucleotide sequence ID" value="NZ_QEOB01000011.1"/>
</dbReference>
<dbReference type="PANTHER" id="PTHR23131:SF4">
    <property type="entry name" value="METALLO-BETA-LACTAMASE SUPERFAMILY POTEIN"/>
    <property type="match status" value="1"/>
</dbReference>
<reference evidence="2 3" key="1">
    <citation type="submission" date="2018-05" db="EMBL/GenBank/DDBJ databases">
        <title>Genomic Encyclopedia of Type Strains, Phase IV (KMG-V): Genome sequencing to study the core and pangenomes of soil and plant-associated prokaryotes.</title>
        <authorList>
            <person name="Whitman W."/>
        </authorList>
    </citation>
    <scope>NUCLEOTIDE SEQUENCE [LARGE SCALE GENOMIC DNA]</scope>
    <source>
        <strain evidence="2 3">SCZa-39</strain>
    </source>
</reference>
<dbReference type="InterPro" id="IPR036866">
    <property type="entry name" value="RibonucZ/Hydroxyglut_hydro"/>
</dbReference>
<dbReference type="Gene3D" id="1.10.10.10">
    <property type="entry name" value="Winged helix-like DNA-binding domain superfamily/Winged helix DNA-binding domain"/>
    <property type="match status" value="1"/>
</dbReference>
<name>A0ABX5KJ05_9BURK</name>
<dbReference type="Gene3D" id="3.60.15.10">
    <property type="entry name" value="Ribonuclease Z/Hydroxyacylglutathione hydrolase-like"/>
    <property type="match status" value="1"/>
</dbReference>
<dbReference type="SUPFAM" id="SSF56281">
    <property type="entry name" value="Metallo-hydrolase/oxidoreductase"/>
    <property type="match status" value="1"/>
</dbReference>
<dbReference type="Pfam" id="PF21221">
    <property type="entry name" value="B_lactamase-like_C"/>
    <property type="match status" value="1"/>
</dbReference>
<dbReference type="Pfam" id="PF00753">
    <property type="entry name" value="Lactamase_B"/>
    <property type="match status" value="1"/>
</dbReference>
<dbReference type="InterPro" id="IPR036388">
    <property type="entry name" value="WH-like_DNA-bd_sf"/>
</dbReference>
<dbReference type="SMART" id="SM00849">
    <property type="entry name" value="Lactamase_B"/>
    <property type="match status" value="1"/>
</dbReference>
<proteinExistence type="predicted"/>
<dbReference type="EMBL" id="QEOB01000011">
    <property type="protein sequence ID" value="PVX81218.1"/>
    <property type="molecule type" value="Genomic_DNA"/>
</dbReference>
<dbReference type="CDD" id="cd07725">
    <property type="entry name" value="TTHA1429-like_MBL-fold"/>
    <property type="match status" value="1"/>
</dbReference>
<dbReference type="Proteomes" id="UP000245712">
    <property type="component" value="Unassembled WGS sequence"/>
</dbReference>
<comment type="caution">
    <text evidence="2">The sequence shown here is derived from an EMBL/GenBank/DDBJ whole genome shotgun (WGS) entry which is preliminary data.</text>
</comment>
<feature type="domain" description="Metallo-beta-lactamase" evidence="1">
    <location>
        <begin position="55"/>
        <end position="270"/>
    </location>
</feature>